<protein>
    <submittedName>
        <fullName evidence="11">TonB-dependent receptor</fullName>
    </submittedName>
</protein>
<keyword evidence="7" id="KW-0998">Cell outer membrane</keyword>
<evidence type="ECO:0000256" key="4">
    <source>
        <dbReference type="ARBA" id="ARBA00022692"/>
    </source>
</evidence>
<feature type="domain" description="TonB-dependent receptor-like beta-barrel" evidence="9">
    <location>
        <begin position="215"/>
        <end position="640"/>
    </location>
</feature>
<dbReference type="InterPro" id="IPR039426">
    <property type="entry name" value="TonB-dep_rcpt-like"/>
</dbReference>
<feature type="domain" description="TonB-dependent receptor plug" evidence="10">
    <location>
        <begin position="58"/>
        <end position="144"/>
    </location>
</feature>
<dbReference type="AlphaFoldDB" id="A0A934RG51"/>
<keyword evidence="2" id="KW-0813">Transport</keyword>
<evidence type="ECO:0000256" key="3">
    <source>
        <dbReference type="ARBA" id="ARBA00022452"/>
    </source>
</evidence>
<evidence type="ECO:0000313" key="11">
    <source>
        <dbReference type="EMBL" id="MBK1828958.1"/>
    </source>
</evidence>
<keyword evidence="5 8" id="KW-0798">TonB box</keyword>
<dbReference type="InterPro" id="IPR012910">
    <property type="entry name" value="Plug_dom"/>
</dbReference>
<dbReference type="Pfam" id="PF00593">
    <property type="entry name" value="TonB_dep_Rec_b-barrel"/>
    <property type="match status" value="1"/>
</dbReference>
<evidence type="ECO:0000313" key="12">
    <source>
        <dbReference type="Proteomes" id="UP000658278"/>
    </source>
</evidence>
<keyword evidence="3" id="KW-1134">Transmembrane beta strand</keyword>
<reference evidence="11" key="1">
    <citation type="submission" date="2021-01" db="EMBL/GenBank/DDBJ databases">
        <title>Modified the classification status of verrucomicrobia.</title>
        <authorList>
            <person name="Feng X."/>
        </authorList>
    </citation>
    <scope>NUCLEOTIDE SEQUENCE</scope>
    <source>
        <strain evidence="11">KCTC 22201</strain>
    </source>
</reference>
<evidence type="ECO:0000256" key="6">
    <source>
        <dbReference type="ARBA" id="ARBA00023136"/>
    </source>
</evidence>
<dbReference type="SUPFAM" id="SSF56935">
    <property type="entry name" value="Porins"/>
    <property type="match status" value="1"/>
</dbReference>
<evidence type="ECO:0000256" key="2">
    <source>
        <dbReference type="ARBA" id="ARBA00022448"/>
    </source>
</evidence>
<dbReference type="PANTHER" id="PTHR30069">
    <property type="entry name" value="TONB-DEPENDENT OUTER MEMBRANE RECEPTOR"/>
    <property type="match status" value="1"/>
</dbReference>
<evidence type="ECO:0000259" key="10">
    <source>
        <dbReference type="Pfam" id="PF07715"/>
    </source>
</evidence>
<comment type="subcellular location">
    <subcellularLocation>
        <location evidence="1">Cell outer membrane</location>
        <topology evidence="1">Multi-pass membrane protein</topology>
    </subcellularLocation>
</comment>
<dbReference type="Gene3D" id="2.40.170.20">
    <property type="entry name" value="TonB-dependent receptor, beta-barrel domain"/>
    <property type="match status" value="1"/>
</dbReference>
<accession>A0A934RG51</accession>
<dbReference type="GO" id="GO:0044718">
    <property type="term" value="P:siderophore transmembrane transport"/>
    <property type="evidence" value="ECO:0007669"/>
    <property type="project" value="TreeGrafter"/>
</dbReference>
<evidence type="ECO:0000256" key="7">
    <source>
        <dbReference type="ARBA" id="ARBA00023237"/>
    </source>
</evidence>
<keyword evidence="6 8" id="KW-0472">Membrane</keyword>
<dbReference type="InterPro" id="IPR036942">
    <property type="entry name" value="Beta-barrel_TonB_sf"/>
</dbReference>
<dbReference type="GO" id="GO:0009279">
    <property type="term" value="C:cell outer membrane"/>
    <property type="evidence" value="ECO:0007669"/>
    <property type="project" value="UniProtKB-SubCell"/>
</dbReference>
<dbReference type="InterPro" id="IPR000531">
    <property type="entry name" value="Beta-barrel_TonB"/>
</dbReference>
<comment type="caution">
    <text evidence="11">The sequence shown here is derived from an EMBL/GenBank/DDBJ whole genome shotgun (WGS) entry which is preliminary data.</text>
</comment>
<proteinExistence type="inferred from homology"/>
<organism evidence="11 12">
    <name type="scientific">Haloferula rosea</name>
    <dbReference type="NCBI Taxonomy" id="490093"/>
    <lineage>
        <taxon>Bacteria</taxon>
        <taxon>Pseudomonadati</taxon>
        <taxon>Verrucomicrobiota</taxon>
        <taxon>Verrucomicrobiia</taxon>
        <taxon>Verrucomicrobiales</taxon>
        <taxon>Verrucomicrobiaceae</taxon>
        <taxon>Haloferula</taxon>
    </lineage>
</organism>
<gene>
    <name evidence="11" type="ORF">JIN81_18125</name>
</gene>
<evidence type="ECO:0000259" key="9">
    <source>
        <dbReference type="Pfam" id="PF00593"/>
    </source>
</evidence>
<comment type="similarity">
    <text evidence="8">Belongs to the TonB-dependent receptor family.</text>
</comment>
<dbReference type="Gene3D" id="2.170.130.10">
    <property type="entry name" value="TonB-dependent receptor, plug domain"/>
    <property type="match status" value="1"/>
</dbReference>
<dbReference type="GO" id="GO:0015344">
    <property type="term" value="F:siderophore uptake transmembrane transporter activity"/>
    <property type="evidence" value="ECO:0007669"/>
    <property type="project" value="TreeGrafter"/>
</dbReference>
<dbReference type="PANTHER" id="PTHR30069:SF49">
    <property type="entry name" value="OUTER MEMBRANE PROTEIN C"/>
    <property type="match status" value="1"/>
</dbReference>
<dbReference type="RefSeq" id="WP_200283314.1">
    <property type="nucleotide sequence ID" value="NZ_JAENII010000022.1"/>
</dbReference>
<sequence>MNPFRTLSQLTAITVVSTSSVTAQSLQGTLDPLTVDALDEETRWTSGGREVTGGGPAAADGGDLLRGLPGVAVMRNGPQSGIAQIRGLGGDRVRIKIDDRTITPACPNHMDPPLHYAHVASGDLVELFAGVSPVSAGGDSIAGTIRLLRPEPDFAAENTGLVGGELMGSFRGDREAWGADARLFAATEDLRGEYRGSWINAGDLRFPGGTVRASGFETQRHTWIGSWRTDGGFISVDTGFSRSRDAGTPALPMDMVRDDSWHLGVHQRERFDWGLWETRLYVHDVDHLMDNFTLRPAAMRMQAPAASRDYGIASHIEMDLAGGLLRSGLDLHRAEFEAEQVNAMGLRRDTFRDNRRERYGWFGEWEYEWADDWEGLFGVRSDYVQTRAGAVRSQFGGPAVAADQAAFNAGKRTDSDLLVDVMAALRWQFREDTRLELAVGLKNRAPSLVERYLWTPANASAGLADGRTYLGNTALDPESAWQFALGIHHERESWSASLTPFYQIVDDYIEGRPIARFDRFGQPVLQFQNINRAELYGAEVEFEVQLHERLDFRANASWVRGCDTATGDPLYRIAPLRGLVALDYEHAGWEAALECEWADAQNRVSRIQNEPTTPGYGVFHFRLAREFPHGVRVEAGVENLLDKEYADHLGGINRVAASDVGIGQRIPNAGRFGYASVSWAF</sequence>
<dbReference type="Proteomes" id="UP000658278">
    <property type="component" value="Unassembled WGS sequence"/>
</dbReference>
<dbReference type="Pfam" id="PF07715">
    <property type="entry name" value="Plug"/>
    <property type="match status" value="1"/>
</dbReference>
<dbReference type="EMBL" id="JAENII010000022">
    <property type="protein sequence ID" value="MBK1828958.1"/>
    <property type="molecule type" value="Genomic_DNA"/>
</dbReference>
<evidence type="ECO:0000256" key="5">
    <source>
        <dbReference type="ARBA" id="ARBA00023077"/>
    </source>
</evidence>
<name>A0A934RG51_9BACT</name>
<keyword evidence="12" id="KW-1185">Reference proteome</keyword>
<dbReference type="InterPro" id="IPR037066">
    <property type="entry name" value="Plug_dom_sf"/>
</dbReference>
<evidence type="ECO:0000256" key="1">
    <source>
        <dbReference type="ARBA" id="ARBA00004571"/>
    </source>
</evidence>
<keyword evidence="4" id="KW-0812">Transmembrane</keyword>
<keyword evidence="11" id="KW-0675">Receptor</keyword>
<evidence type="ECO:0000256" key="8">
    <source>
        <dbReference type="RuleBase" id="RU003357"/>
    </source>
</evidence>